<protein>
    <submittedName>
        <fullName evidence="5">Chaperone protein ClpB</fullName>
    </submittedName>
</protein>
<evidence type="ECO:0000313" key="6">
    <source>
        <dbReference type="Proteomes" id="UP000241890"/>
    </source>
</evidence>
<name>A0A2R5GD56_9STRA</name>
<keyword evidence="6" id="KW-1185">Reference proteome</keyword>
<evidence type="ECO:0000256" key="1">
    <source>
        <dbReference type="ARBA" id="ARBA00006235"/>
    </source>
</evidence>
<dbReference type="GO" id="GO:0005524">
    <property type="term" value="F:ATP binding"/>
    <property type="evidence" value="ECO:0007669"/>
    <property type="project" value="UniProtKB-KW"/>
</dbReference>
<dbReference type="GO" id="GO:0005737">
    <property type="term" value="C:cytoplasm"/>
    <property type="evidence" value="ECO:0007669"/>
    <property type="project" value="UniProtKB-ARBA"/>
</dbReference>
<evidence type="ECO:0000313" key="5">
    <source>
        <dbReference type="EMBL" id="GBG28857.1"/>
    </source>
</evidence>
<gene>
    <name evidence="5" type="ORF">FCC1311_050782</name>
</gene>
<feature type="signal peptide" evidence="4">
    <location>
        <begin position="1"/>
        <end position="34"/>
    </location>
</feature>
<dbReference type="EMBL" id="BEYU01000049">
    <property type="protein sequence ID" value="GBG28857.1"/>
    <property type="molecule type" value="Genomic_DNA"/>
</dbReference>
<dbReference type="PANTHER" id="PTHR11638">
    <property type="entry name" value="ATP-DEPENDENT CLP PROTEASE"/>
    <property type="match status" value="1"/>
</dbReference>
<dbReference type="OrthoDB" id="19623at2759"/>
<accession>A0A2R5GD56</accession>
<evidence type="ECO:0000256" key="4">
    <source>
        <dbReference type="SAM" id="SignalP"/>
    </source>
</evidence>
<reference evidence="5 6" key="1">
    <citation type="submission" date="2017-12" db="EMBL/GenBank/DDBJ databases">
        <title>Sequencing, de novo assembly and annotation of complete genome of a new Thraustochytrid species, strain FCC1311.</title>
        <authorList>
            <person name="Sedici K."/>
            <person name="Godart F."/>
            <person name="Aiese Cigliano R."/>
            <person name="Sanseverino W."/>
            <person name="Barakat M."/>
            <person name="Ortet P."/>
            <person name="Marechal E."/>
            <person name="Cagnac O."/>
            <person name="Amato A."/>
        </authorList>
    </citation>
    <scope>NUCLEOTIDE SEQUENCE [LARGE SCALE GENOMIC DNA]</scope>
</reference>
<evidence type="ECO:0000256" key="3">
    <source>
        <dbReference type="ARBA" id="ARBA00022840"/>
    </source>
</evidence>
<dbReference type="GO" id="GO:0016887">
    <property type="term" value="F:ATP hydrolysis activity"/>
    <property type="evidence" value="ECO:0007669"/>
    <property type="project" value="InterPro"/>
</dbReference>
<dbReference type="InterPro" id="IPR050130">
    <property type="entry name" value="ClpA_ClpB"/>
</dbReference>
<dbReference type="Gene3D" id="3.40.50.300">
    <property type="entry name" value="P-loop containing nucleotide triphosphate hydrolases"/>
    <property type="match status" value="1"/>
</dbReference>
<keyword evidence="2" id="KW-0547">Nucleotide-binding</keyword>
<organism evidence="5 6">
    <name type="scientific">Hondaea fermentalgiana</name>
    <dbReference type="NCBI Taxonomy" id="2315210"/>
    <lineage>
        <taxon>Eukaryota</taxon>
        <taxon>Sar</taxon>
        <taxon>Stramenopiles</taxon>
        <taxon>Bigyra</taxon>
        <taxon>Labyrinthulomycetes</taxon>
        <taxon>Thraustochytrida</taxon>
        <taxon>Thraustochytriidae</taxon>
        <taxon>Hondaea</taxon>
    </lineage>
</organism>
<dbReference type="InterPro" id="IPR027417">
    <property type="entry name" value="P-loop_NTPase"/>
</dbReference>
<feature type="chain" id="PRO_5015306065" evidence="4">
    <location>
        <begin position="35"/>
        <end position="433"/>
    </location>
</feature>
<evidence type="ECO:0000256" key="2">
    <source>
        <dbReference type="ARBA" id="ARBA00022741"/>
    </source>
</evidence>
<sequence length="433" mass="48185">MTSTSRASSRRLGLTRALCLGAGIAMALARGAHASCANHQHDTFVLDDFNARVKRDFVGQPAAVRAVRDILETFVHETEDPVRPLSVQLVGPSGTGKTYMAEMMATAIFHDCEPSIMDNVRGGLGTVGRWLGKQNLLPKLEVPGLLDAVMKRSCAENDPKLDSWRKACGIVTTSFTNPQEKAKDPDAHNIQKIKTFFQRAAQTLRKDPRAVLVFDDFVYCKRGCVTELKTLLTEGSFTDPVTGASVSAKKSLIILTTDLREFGLMLDPGLSYEDAVQTVQDAVDDYWGQGSFVSSVVRHVPFTPLTNLELMRITDQIVERVGADVKNRISKKLNIKKDGSESTKKKKWIGSFRCSEQVKQEILDYLYDKTTRKAARAVTEELYESLRDSVLQPEPIEKRLTQWKTYATEMVCNQDIEVRVIPGPSLRTDLVVV</sequence>
<comment type="similarity">
    <text evidence="1">Belongs to the ClpA/ClpB family. Torsin subfamily.</text>
</comment>
<proteinExistence type="inferred from homology"/>
<dbReference type="Proteomes" id="UP000241890">
    <property type="component" value="Unassembled WGS sequence"/>
</dbReference>
<dbReference type="AlphaFoldDB" id="A0A2R5GD56"/>
<dbReference type="SUPFAM" id="SSF52540">
    <property type="entry name" value="P-loop containing nucleoside triphosphate hydrolases"/>
    <property type="match status" value="1"/>
</dbReference>
<dbReference type="Pfam" id="PF06309">
    <property type="entry name" value="Torsin"/>
    <property type="match status" value="1"/>
</dbReference>
<dbReference type="InterPro" id="IPR006311">
    <property type="entry name" value="TAT_signal"/>
</dbReference>
<dbReference type="PROSITE" id="PS51318">
    <property type="entry name" value="TAT"/>
    <property type="match status" value="1"/>
</dbReference>
<dbReference type="PANTHER" id="PTHR11638:SF89">
    <property type="entry name" value="AAA+ ATPASE DOMAIN-CONTAINING PROTEIN"/>
    <property type="match status" value="1"/>
</dbReference>
<dbReference type="InParanoid" id="A0A2R5GD56"/>
<dbReference type="GO" id="GO:0034605">
    <property type="term" value="P:cellular response to heat"/>
    <property type="evidence" value="ECO:0007669"/>
    <property type="project" value="TreeGrafter"/>
</dbReference>
<keyword evidence="3" id="KW-0067">ATP-binding</keyword>
<dbReference type="InterPro" id="IPR010448">
    <property type="entry name" value="Torsin"/>
</dbReference>
<comment type="caution">
    <text evidence="5">The sequence shown here is derived from an EMBL/GenBank/DDBJ whole genome shotgun (WGS) entry which is preliminary data.</text>
</comment>
<keyword evidence="4" id="KW-0732">Signal</keyword>